<feature type="compositionally biased region" description="Polar residues" evidence="1">
    <location>
        <begin position="568"/>
        <end position="579"/>
    </location>
</feature>
<feature type="region of interest" description="Disordered" evidence="1">
    <location>
        <begin position="437"/>
        <end position="479"/>
    </location>
</feature>
<name>A0A2B4SE52_STYPI</name>
<reference evidence="4" key="1">
    <citation type="journal article" date="2017" name="bioRxiv">
        <title>Comparative analysis of the genomes of Stylophora pistillata and Acropora digitifera provides evidence for extensive differences between species of corals.</title>
        <authorList>
            <person name="Voolstra C.R."/>
            <person name="Li Y."/>
            <person name="Liew Y.J."/>
            <person name="Baumgarten S."/>
            <person name="Zoccola D."/>
            <person name="Flot J.-F."/>
            <person name="Tambutte S."/>
            <person name="Allemand D."/>
            <person name="Aranda M."/>
        </authorList>
    </citation>
    <scope>NUCLEOTIDE SEQUENCE [LARGE SCALE GENOMIC DNA]</scope>
</reference>
<feature type="compositionally biased region" description="Polar residues" evidence="1">
    <location>
        <begin position="367"/>
        <end position="379"/>
    </location>
</feature>
<evidence type="ECO:0000256" key="2">
    <source>
        <dbReference type="SAM" id="SignalP"/>
    </source>
</evidence>
<organism evidence="3 4">
    <name type="scientific">Stylophora pistillata</name>
    <name type="common">Smooth cauliflower coral</name>
    <dbReference type="NCBI Taxonomy" id="50429"/>
    <lineage>
        <taxon>Eukaryota</taxon>
        <taxon>Metazoa</taxon>
        <taxon>Cnidaria</taxon>
        <taxon>Anthozoa</taxon>
        <taxon>Hexacorallia</taxon>
        <taxon>Scleractinia</taxon>
        <taxon>Astrocoeniina</taxon>
        <taxon>Pocilloporidae</taxon>
        <taxon>Stylophora</taxon>
    </lineage>
</organism>
<feature type="compositionally biased region" description="Basic and acidic residues" evidence="1">
    <location>
        <begin position="632"/>
        <end position="642"/>
    </location>
</feature>
<evidence type="ECO:0000313" key="3">
    <source>
        <dbReference type="EMBL" id="PFX26888.1"/>
    </source>
</evidence>
<evidence type="ECO:0000256" key="1">
    <source>
        <dbReference type="SAM" id="MobiDB-lite"/>
    </source>
</evidence>
<keyword evidence="2" id="KW-0732">Signal</keyword>
<dbReference type="OrthoDB" id="5948003at2759"/>
<feature type="region of interest" description="Disordered" evidence="1">
    <location>
        <begin position="628"/>
        <end position="650"/>
    </location>
</feature>
<feature type="region of interest" description="Disordered" evidence="1">
    <location>
        <begin position="540"/>
        <end position="592"/>
    </location>
</feature>
<sequence length="650" mass="73826">MKNNCLFHFALIILISATVESKHIVGKHGHQSKRLQIPHRPVKPNLTSRNKKHEIVTLAAPPSIGALLPSAHHMTLMPNGVPTEFGGYIHHLLHRHLLDIPVYHGYHGVYPVHLPQHYEPIGLIGHRLFYRHGPPFLHRFVHSPWPRPLRRTLGYKYDSRFGHSLWHGSHVGHNIPAGYGFGYNGYGYRGFQPLRGWYPYSFDHSVDLRGDSGPTTMFVERSSIPTSKRTGQGRKVDVRRLLKTWRNLILTKRIPFAFPLSRSKFRYPLSRKLLPFGLRIQRFKMSLAPLKRMLKHSKTYNNLMIHDKKKKGKPTVRKGKKKHAAAYHNFDKVKKQQVVVPLTNFPPDSYVQNNIMPSQILHLDGTNELSPLKSPSTVFLNGENEEDQTYPSIDDSHQTDTNDEPYPESPTEDNTYNTAYSSLFGNEMEDYHDVVNNDDNNAALKDNNGQATYDEQPNEEYVNDDTGEEQNPPVRTTLPEFNNYRNSYVSNTAMQGALIPTLSGLIASRTRAIKRLNLLGKTQHTSTSSKYAPLVKQIHETRDRGSNKISSSPFSDGDASEAAKKDNATQTHNHNQHASTTDETKVKVEDSEKEELRYKSMLKSAEMAANLADAAKTLTNLVKKLTAQDTKISQKQEEEHAKLTQNNEGL</sequence>
<gene>
    <name evidence="3" type="ORF">AWC38_SpisGene8432</name>
</gene>
<dbReference type="AlphaFoldDB" id="A0A2B4SE52"/>
<keyword evidence="4" id="KW-1185">Reference proteome</keyword>
<feature type="compositionally biased region" description="Basic and acidic residues" evidence="1">
    <location>
        <begin position="580"/>
        <end position="592"/>
    </location>
</feature>
<dbReference type="Proteomes" id="UP000225706">
    <property type="component" value="Unassembled WGS sequence"/>
</dbReference>
<feature type="compositionally biased region" description="Low complexity" evidence="1">
    <location>
        <begin position="437"/>
        <end position="448"/>
    </location>
</feature>
<dbReference type="EMBL" id="LSMT01000116">
    <property type="protein sequence ID" value="PFX26888.1"/>
    <property type="molecule type" value="Genomic_DNA"/>
</dbReference>
<protein>
    <submittedName>
        <fullName evidence="3">Uncharacterized protein</fullName>
    </submittedName>
</protein>
<feature type="region of interest" description="Disordered" evidence="1">
    <location>
        <begin position="366"/>
        <end position="415"/>
    </location>
</feature>
<accession>A0A2B4SE52</accession>
<evidence type="ECO:0000313" key="4">
    <source>
        <dbReference type="Proteomes" id="UP000225706"/>
    </source>
</evidence>
<proteinExistence type="predicted"/>
<comment type="caution">
    <text evidence="3">The sequence shown here is derived from an EMBL/GenBank/DDBJ whole genome shotgun (WGS) entry which is preliminary data.</text>
</comment>
<feature type="compositionally biased region" description="Acidic residues" evidence="1">
    <location>
        <begin position="456"/>
        <end position="468"/>
    </location>
</feature>
<feature type="chain" id="PRO_5012880119" evidence="2">
    <location>
        <begin position="22"/>
        <end position="650"/>
    </location>
</feature>
<feature type="signal peptide" evidence="2">
    <location>
        <begin position="1"/>
        <end position="21"/>
    </location>
</feature>